<evidence type="ECO:0000256" key="5">
    <source>
        <dbReference type="RuleBase" id="RU363099"/>
    </source>
</evidence>
<comment type="function">
    <text evidence="5">Dirigent proteins impart stereoselectivity on the phenoxy radical-coupling reaction, yielding optically active lignans from two molecules of coniferyl alcohol in the biosynthesis of lignans, flavonolignans, and alkaloids and thus plays a central role in plant secondary metabolism.</text>
</comment>
<evidence type="ECO:0000256" key="3">
    <source>
        <dbReference type="ARBA" id="ARBA00022525"/>
    </source>
</evidence>
<gene>
    <name evidence="7" type="ORF">LUZ63_000919</name>
</gene>
<proteinExistence type="inferred from homology"/>
<dbReference type="EMBL" id="JAMQYH010000001">
    <property type="protein sequence ID" value="KAJ1701140.1"/>
    <property type="molecule type" value="Genomic_DNA"/>
</dbReference>
<keyword evidence="8" id="KW-1185">Reference proteome</keyword>
<dbReference type="OrthoDB" id="674221at2759"/>
<organism evidence="7 8">
    <name type="scientific">Rhynchospora breviuscula</name>
    <dbReference type="NCBI Taxonomy" id="2022672"/>
    <lineage>
        <taxon>Eukaryota</taxon>
        <taxon>Viridiplantae</taxon>
        <taxon>Streptophyta</taxon>
        <taxon>Embryophyta</taxon>
        <taxon>Tracheophyta</taxon>
        <taxon>Spermatophyta</taxon>
        <taxon>Magnoliopsida</taxon>
        <taxon>Liliopsida</taxon>
        <taxon>Poales</taxon>
        <taxon>Cyperaceae</taxon>
        <taxon>Cyperoideae</taxon>
        <taxon>Rhynchosporeae</taxon>
        <taxon>Rhynchospora</taxon>
    </lineage>
</organism>
<evidence type="ECO:0000256" key="1">
    <source>
        <dbReference type="ARBA" id="ARBA00010746"/>
    </source>
</evidence>
<evidence type="ECO:0000256" key="2">
    <source>
        <dbReference type="ARBA" id="ARBA00011738"/>
    </source>
</evidence>
<dbReference type="Proteomes" id="UP001151287">
    <property type="component" value="Unassembled WGS sequence"/>
</dbReference>
<keyword evidence="4" id="KW-0430">Lectin</keyword>
<keyword evidence="5" id="KW-0052">Apoplast</keyword>
<dbReference type="AlphaFoldDB" id="A0A9Q0CVX2"/>
<evidence type="ECO:0000256" key="4">
    <source>
        <dbReference type="ARBA" id="ARBA00022734"/>
    </source>
</evidence>
<evidence type="ECO:0000259" key="6">
    <source>
        <dbReference type="PROSITE" id="PS51752"/>
    </source>
</evidence>
<dbReference type="GO" id="GO:0009699">
    <property type="term" value="P:phenylpropanoid biosynthetic process"/>
    <property type="evidence" value="ECO:0007669"/>
    <property type="project" value="UniProtKB-ARBA"/>
</dbReference>
<comment type="subcellular location">
    <subcellularLocation>
        <location evidence="5">Secreted</location>
        <location evidence="5">Extracellular space</location>
        <location evidence="5">Apoplast</location>
    </subcellularLocation>
</comment>
<accession>A0A9Q0CVX2</accession>
<dbReference type="Gene3D" id="2.100.10.30">
    <property type="entry name" value="Jacalin-like lectin domain"/>
    <property type="match status" value="1"/>
</dbReference>
<dbReference type="InterPro" id="IPR004265">
    <property type="entry name" value="Dirigent"/>
</dbReference>
<protein>
    <recommendedName>
        <fullName evidence="5">Dirigent protein</fullName>
    </recommendedName>
</protein>
<reference evidence="7" key="1">
    <citation type="journal article" date="2022" name="Cell">
        <title>Repeat-based holocentromeres influence genome architecture and karyotype evolution.</title>
        <authorList>
            <person name="Hofstatter P.G."/>
            <person name="Thangavel G."/>
            <person name="Lux T."/>
            <person name="Neumann P."/>
            <person name="Vondrak T."/>
            <person name="Novak P."/>
            <person name="Zhang M."/>
            <person name="Costa L."/>
            <person name="Castellani M."/>
            <person name="Scott A."/>
            <person name="Toegelov H."/>
            <person name="Fuchs J."/>
            <person name="Mata-Sucre Y."/>
            <person name="Dias Y."/>
            <person name="Vanzela A.L.L."/>
            <person name="Huettel B."/>
            <person name="Almeida C.C.S."/>
            <person name="Simkova H."/>
            <person name="Souza G."/>
            <person name="Pedrosa-Harand A."/>
            <person name="Macas J."/>
            <person name="Mayer K.F.X."/>
            <person name="Houben A."/>
            <person name="Marques A."/>
        </authorList>
    </citation>
    <scope>NUCLEOTIDE SEQUENCE</scope>
    <source>
        <strain evidence="7">RhyBre1mFocal</strain>
    </source>
</reference>
<dbReference type="InterPro" id="IPR044859">
    <property type="entry name" value="Allene_oxi_cyc_Dirigent"/>
</dbReference>
<dbReference type="GO" id="GO:0048046">
    <property type="term" value="C:apoplast"/>
    <property type="evidence" value="ECO:0007669"/>
    <property type="project" value="UniProtKB-SubCell"/>
</dbReference>
<dbReference type="Gene3D" id="2.40.480.10">
    <property type="entry name" value="Allene oxide cyclase-like"/>
    <property type="match status" value="1"/>
</dbReference>
<dbReference type="Pfam" id="PF01419">
    <property type="entry name" value="Jacalin"/>
    <property type="match status" value="1"/>
</dbReference>
<comment type="caution">
    <text evidence="7">The sequence shown here is derived from an EMBL/GenBank/DDBJ whole genome shotgun (WGS) entry which is preliminary data.</text>
</comment>
<dbReference type="InterPro" id="IPR001229">
    <property type="entry name" value="Jacalin-like_lectin_dom"/>
</dbReference>
<name>A0A9Q0CVX2_9POAL</name>
<dbReference type="Pfam" id="PF03018">
    <property type="entry name" value="Dirigent"/>
    <property type="match status" value="1"/>
</dbReference>
<dbReference type="PROSITE" id="PS51752">
    <property type="entry name" value="JACALIN_LECTIN"/>
    <property type="match status" value="1"/>
</dbReference>
<dbReference type="SUPFAM" id="SSF51101">
    <property type="entry name" value="Mannose-binding lectins"/>
    <property type="match status" value="1"/>
</dbReference>
<dbReference type="InterPro" id="IPR036404">
    <property type="entry name" value="Jacalin-like_lectin_dom_sf"/>
</dbReference>
<evidence type="ECO:0000313" key="8">
    <source>
        <dbReference type="Proteomes" id="UP001151287"/>
    </source>
</evidence>
<comment type="similarity">
    <text evidence="1 5">Belongs to the plant dirigent protein family.</text>
</comment>
<keyword evidence="3 5" id="KW-0964">Secreted</keyword>
<dbReference type="SMART" id="SM00915">
    <property type="entry name" value="Jacalin"/>
    <property type="match status" value="1"/>
</dbReference>
<feature type="domain" description="Jacalin-type lectin" evidence="6">
    <location>
        <begin position="165"/>
        <end position="309"/>
    </location>
</feature>
<comment type="subunit">
    <text evidence="2 5">Homodimer.</text>
</comment>
<sequence length="361" mass="40222">MSSKIPKPTFKINFPRGPFEINEVYFHLYLHHTPSGPDSNQIEIVNRNLHNSFGSIVVKDWPLYDEFGPHAKLIARAQGLHIQAGMRTQNWYNSFSILFEDTRFKGSSLQVMGPSIEKGQWAIVGGTGDLAMARGVIYKKNPEKIGRSMIIELDIHAFCKSQAIIVKRRVQGSEWYKYRDMDVNGVNRIVKIVIFRGDIIDALIVYFERNGQVENTGRWGGNGGNRAEFTLKPHEYITSVSVGTTAMSMQTVVGSLTFVTNVSTHGPYGARADISSAILSSGLGVGGRIIGFHGHAGRYLNGLGVYVKIKVRGKMPSLDLIESGLKKKTLLNCYLSGGNLLERVEIYSSDGVRRSRIRERK</sequence>
<dbReference type="PANTHER" id="PTHR46506">
    <property type="entry name" value="OS05G0143600 PROTEIN"/>
    <property type="match status" value="1"/>
</dbReference>
<dbReference type="GO" id="GO:0030246">
    <property type="term" value="F:carbohydrate binding"/>
    <property type="evidence" value="ECO:0007669"/>
    <property type="project" value="UniProtKB-KW"/>
</dbReference>
<evidence type="ECO:0000313" key="7">
    <source>
        <dbReference type="EMBL" id="KAJ1701140.1"/>
    </source>
</evidence>